<dbReference type="InterPro" id="IPR036291">
    <property type="entry name" value="NAD(P)-bd_dom_sf"/>
</dbReference>
<dbReference type="InterPro" id="IPR013149">
    <property type="entry name" value="ADH-like_C"/>
</dbReference>
<dbReference type="InterPro" id="IPR011032">
    <property type="entry name" value="GroES-like_sf"/>
</dbReference>
<dbReference type="SMART" id="SM00829">
    <property type="entry name" value="PKS_ER"/>
    <property type="match status" value="1"/>
</dbReference>
<sequence>MKAILCTRYDSFDGLRIKEVKKPSIKENELLIRIMASTVASGDSVVRRASNPFVKLVFGLSKPRNPILGTDLAGIVEAVGGKVATFKVGDRVVASTGMKFGGHAEYIALDQTVAIAKIPEEQAFKDAVTLPFGGNAGLHYLNKMKKGSGKKLLIYGASGAVGSSTVQLAKIYGFHVTAVCSARNMDLVRSLGADIVRDYTSADWKEELGCFDHIFDAVGKTDKKQWKNHLNTNGTFYTIAKGFVKESAPNLDLLLSLAQKKQLKPVIDKVYSMDQIVDAYKLVESGRKRGNVVLDFQ</sequence>
<reference evidence="3" key="2">
    <citation type="submission" date="2017-05" db="EMBL/GenBank/DDBJ databases">
        <authorList>
            <consortium name="The Broad Institute Genomics Platform"/>
            <consortium name="The Broad Institute Genomic Center for Infectious Diseases"/>
            <person name="Earl A."/>
            <person name="Manson A."/>
            <person name="Schwartman J."/>
            <person name="Gilmore M."/>
            <person name="Abouelleil A."/>
            <person name="Cao P."/>
            <person name="Chapman S."/>
            <person name="Cusick C."/>
            <person name="Shea T."/>
            <person name="Young S."/>
            <person name="Neafsey D."/>
            <person name="Nusbaum C."/>
            <person name="Birren B."/>
        </authorList>
    </citation>
    <scope>NUCLEOTIDE SEQUENCE</scope>
    <source>
        <strain evidence="3">9D6_DIV0238</strain>
    </source>
</reference>
<dbReference type="InterPro" id="IPR020843">
    <property type="entry name" value="ER"/>
</dbReference>
<reference evidence="3" key="3">
    <citation type="submission" date="2024-03" db="EMBL/GenBank/DDBJ databases">
        <title>The Genome Sequence of Enterococcus sp. DIV0238c.</title>
        <authorList>
            <consortium name="The Broad Institute Genomics Platform"/>
            <consortium name="The Broad Institute Microbial Omics Core"/>
            <consortium name="The Broad Institute Genomic Center for Infectious Diseases"/>
            <person name="Earl A."/>
            <person name="Manson A."/>
            <person name="Gilmore M."/>
            <person name="Schwartman J."/>
            <person name="Shea T."/>
            <person name="Abouelleil A."/>
            <person name="Cao P."/>
            <person name="Chapman S."/>
            <person name="Cusick C."/>
            <person name="Young S."/>
            <person name="Neafsey D."/>
            <person name="Nusbaum C."/>
            <person name="Birren B."/>
        </authorList>
    </citation>
    <scope>NUCLEOTIDE SEQUENCE</scope>
    <source>
        <strain evidence="3">9D6_DIV0238</strain>
    </source>
</reference>
<dbReference type="Gene3D" id="3.90.180.10">
    <property type="entry name" value="Medium-chain alcohol dehydrogenases, catalytic domain"/>
    <property type="match status" value="1"/>
</dbReference>
<dbReference type="Pfam" id="PF08240">
    <property type="entry name" value="ADH_N"/>
    <property type="match status" value="1"/>
</dbReference>
<evidence type="ECO:0000259" key="1">
    <source>
        <dbReference type="SMART" id="SM00829"/>
    </source>
</evidence>
<gene>
    <name evidence="2" type="ORF">A5889_001370</name>
    <name evidence="3" type="ORF">A5889_001707</name>
</gene>
<dbReference type="CDD" id="cd08267">
    <property type="entry name" value="MDR1"/>
    <property type="match status" value="1"/>
</dbReference>
<dbReference type="PANTHER" id="PTHR44013:SF1">
    <property type="entry name" value="ZINC-TYPE ALCOHOL DEHYDROGENASE-LIKE PROTEIN C16A3.02C"/>
    <property type="match status" value="1"/>
</dbReference>
<evidence type="ECO:0000313" key="3">
    <source>
        <dbReference type="EMBL" id="WYJ94205.1"/>
    </source>
</evidence>
<keyword evidence="4" id="KW-1185">Reference proteome</keyword>
<dbReference type="EMBL" id="CP147246">
    <property type="protein sequence ID" value="WYJ94205.1"/>
    <property type="molecule type" value="Genomic_DNA"/>
</dbReference>
<name>A0A200J746_9ENTE</name>
<dbReference type="SUPFAM" id="SSF51735">
    <property type="entry name" value="NAD(P)-binding Rossmann-fold domains"/>
    <property type="match status" value="1"/>
</dbReference>
<feature type="domain" description="Enoyl reductase (ER)" evidence="1">
    <location>
        <begin position="10"/>
        <end position="294"/>
    </location>
</feature>
<reference evidence="2" key="1">
    <citation type="submission" date="2017-05" db="EMBL/GenBank/DDBJ databases">
        <title>The Genome Sequence of Enterococcus sp. 9D6_DIV0238.</title>
        <authorList>
            <consortium name="The Broad Institute Genomics Platform"/>
            <consortium name="The Broad Institute Genomic Center for Infectious Diseases"/>
            <person name="Earl A."/>
            <person name="Manson A."/>
            <person name="Schwartman J."/>
            <person name="Gilmore M."/>
            <person name="Abouelleil A."/>
            <person name="Cao P."/>
            <person name="Chapman S."/>
            <person name="Cusick C."/>
            <person name="Shea T."/>
            <person name="Young S."/>
            <person name="Neafsey D."/>
            <person name="Nusbaum C."/>
            <person name="Birren B."/>
        </authorList>
    </citation>
    <scope>NUCLEOTIDE SEQUENCE [LARGE SCALE GENOMIC DNA]</scope>
    <source>
        <strain evidence="2">9D6_DIV0238</strain>
    </source>
</reference>
<accession>A0A200J746</accession>
<proteinExistence type="predicted"/>
<evidence type="ECO:0000313" key="2">
    <source>
        <dbReference type="EMBL" id="OUZ32661.1"/>
    </source>
</evidence>
<dbReference type="Gene3D" id="3.40.50.720">
    <property type="entry name" value="NAD(P)-binding Rossmann-like Domain"/>
    <property type="match status" value="1"/>
</dbReference>
<dbReference type="SUPFAM" id="SSF50129">
    <property type="entry name" value="GroES-like"/>
    <property type="match status" value="1"/>
</dbReference>
<dbReference type="Pfam" id="PF00107">
    <property type="entry name" value="ADH_zinc_N"/>
    <property type="match status" value="1"/>
</dbReference>
<dbReference type="InterPro" id="IPR052733">
    <property type="entry name" value="Chloroplast_QOR"/>
</dbReference>
<dbReference type="GO" id="GO:0016491">
    <property type="term" value="F:oxidoreductase activity"/>
    <property type="evidence" value="ECO:0007669"/>
    <property type="project" value="InterPro"/>
</dbReference>
<evidence type="ECO:0000313" key="4">
    <source>
        <dbReference type="Proteomes" id="UP000196151"/>
    </source>
</evidence>
<dbReference type="InterPro" id="IPR013154">
    <property type="entry name" value="ADH-like_N"/>
</dbReference>
<dbReference type="EMBL" id="NIBQ01000002">
    <property type="protein sequence ID" value="OUZ32661.1"/>
    <property type="molecule type" value="Genomic_DNA"/>
</dbReference>
<dbReference type="Proteomes" id="UP000196151">
    <property type="component" value="Chromosome"/>
</dbReference>
<dbReference type="RefSeq" id="WP_087640509.1">
    <property type="nucleotide sequence ID" value="NZ_CP147246.1"/>
</dbReference>
<dbReference type="OrthoDB" id="9792162at2"/>
<organism evidence="2">
    <name type="scientific">Candidatus Enterococcus dunnyi</name>
    <dbReference type="NCBI Taxonomy" id="1834192"/>
    <lineage>
        <taxon>Bacteria</taxon>
        <taxon>Bacillati</taxon>
        <taxon>Bacillota</taxon>
        <taxon>Bacilli</taxon>
        <taxon>Lactobacillales</taxon>
        <taxon>Enterococcaceae</taxon>
        <taxon>Enterococcus</taxon>
    </lineage>
</organism>
<dbReference type="PANTHER" id="PTHR44013">
    <property type="entry name" value="ZINC-TYPE ALCOHOL DEHYDROGENASE-LIKE PROTEIN C16A3.02C"/>
    <property type="match status" value="1"/>
</dbReference>
<protein>
    <recommendedName>
        <fullName evidence="1">Enoyl reductase (ER) domain-containing protein</fullName>
    </recommendedName>
</protein>
<dbReference type="AlphaFoldDB" id="A0A200J746"/>